<dbReference type="Pfam" id="PF15361">
    <property type="entry name" value="RIC3"/>
    <property type="match status" value="1"/>
</dbReference>
<dbReference type="GO" id="GO:0007271">
    <property type="term" value="P:synaptic transmission, cholinergic"/>
    <property type="evidence" value="ECO:0007669"/>
    <property type="project" value="TreeGrafter"/>
</dbReference>
<feature type="transmembrane region" description="Helical" evidence="9">
    <location>
        <begin position="12"/>
        <end position="33"/>
    </location>
</feature>
<keyword evidence="6 9" id="KW-0472">Membrane</keyword>
<accession>A0A8I6S1D5</accession>
<dbReference type="OrthoDB" id="10070774at2759"/>
<keyword evidence="3 9" id="KW-0812">Transmembrane</keyword>
<feature type="compositionally biased region" description="Acidic residues" evidence="8">
    <location>
        <begin position="542"/>
        <end position="569"/>
    </location>
</feature>
<evidence type="ECO:0000256" key="5">
    <source>
        <dbReference type="ARBA" id="ARBA00022989"/>
    </source>
</evidence>
<protein>
    <recommendedName>
        <fullName evidence="10">Resistance to inhibitors of cholinesterase protein 3 N-terminal domain-containing protein</fullName>
    </recommendedName>
</protein>
<dbReference type="InterPro" id="IPR032763">
    <property type="entry name" value="RIC3_N"/>
</dbReference>
<dbReference type="GO" id="GO:0034394">
    <property type="term" value="P:protein localization to cell surface"/>
    <property type="evidence" value="ECO:0007669"/>
    <property type="project" value="TreeGrafter"/>
</dbReference>
<dbReference type="CTD" id="37384"/>
<evidence type="ECO:0000313" key="11">
    <source>
        <dbReference type="EnsemblMetazoa" id="XP_014256367.1"/>
    </source>
</evidence>
<comment type="subcellular location">
    <subcellularLocation>
        <location evidence="1">Endoplasmic reticulum membrane</location>
    </subcellularLocation>
</comment>
<feature type="compositionally biased region" description="Basic and acidic residues" evidence="8">
    <location>
        <begin position="570"/>
        <end position="579"/>
    </location>
</feature>
<feature type="compositionally biased region" description="Basic and acidic residues" evidence="8">
    <location>
        <begin position="482"/>
        <end position="535"/>
    </location>
</feature>
<dbReference type="PANTHER" id="PTHR21723:SF3">
    <property type="entry name" value="PROTEIN RIC-3"/>
    <property type="match status" value="1"/>
</dbReference>
<feature type="region of interest" description="Disordered" evidence="8">
    <location>
        <begin position="401"/>
        <end position="422"/>
    </location>
</feature>
<keyword evidence="12" id="KW-1185">Reference proteome</keyword>
<reference evidence="11" key="1">
    <citation type="submission" date="2022-01" db="UniProtKB">
        <authorList>
            <consortium name="EnsemblMetazoa"/>
        </authorList>
    </citation>
    <scope>IDENTIFICATION</scope>
</reference>
<sequence>MATEFGTGKSIFILAIVAGCFAILWPNIFYPMIVGNTATKGQQASNGNGCCDVIFDTDVNAIKLMTELCERILSRENEFDKKFLFAFQQGKLTKEIVHTCQKTVLDKCDVDITEFLNEKVLLGKSYKQMLDEIRSLNSSLCLKRSFGISFKQIGLPRTVRIWGINQPKHLRQERPPHLHPEFLHPALREKGRAIPQSHVVPKIKQQEGRPGPLPGIRPPMGGAGHVVPPPKGSGTMGIVMPMYTIGIVVFFLYTMMKILFKKSDSTSGYEGFSPDPDFQRVVFGERVVHKGFANGKESEDTTKLGRRERDTRDLELDLLKKRLQETEKAMERIVAKMMSLPHNNHSEKEKELEKEIEHLVDDEVKSLDKEEFEEEVVEEEEAEDTGKGVVKVLGMEMTESCEKGAKWSRPPTPLSRPTTPQNIYISGAVPSQSQLLVSDSHTETIPAEDHAVVLTGKVTLSLIGLENEEGSAYKVSSSDQLSENKKDKTECETGLNSDEHHDSFGSEDSSKLTEIENKKTNISADEHEEIKETKDLSATNTDEFDVEGEQDDLEEEYEEEVEEEEDFESNEGKQKHMET</sequence>
<proteinExistence type="inferred from homology"/>
<evidence type="ECO:0000256" key="4">
    <source>
        <dbReference type="ARBA" id="ARBA00022824"/>
    </source>
</evidence>
<dbReference type="OMA" id="QNFKDQR"/>
<dbReference type="KEGG" id="clec:106670478"/>
<feature type="domain" description="Resistance to inhibitors of cholinesterase protein 3 N-terminal" evidence="10">
    <location>
        <begin position="189"/>
        <end position="334"/>
    </location>
</feature>
<evidence type="ECO:0000256" key="3">
    <source>
        <dbReference type="ARBA" id="ARBA00022692"/>
    </source>
</evidence>
<dbReference type="InterPro" id="IPR026160">
    <property type="entry name" value="Ric3"/>
</dbReference>
<keyword evidence="5 9" id="KW-1133">Transmembrane helix</keyword>
<dbReference type="GO" id="GO:0043025">
    <property type="term" value="C:neuronal cell body"/>
    <property type="evidence" value="ECO:0007669"/>
    <property type="project" value="TreeGrafter"/>
</dbReference>
<comment type="similarity">
    <text evidence="2">Belongs to the ric-3 family.</text>
</comment>
<feature type="transmembrane region" description="Helical" evidence="9">
    <location>
        <begin position="234"/>
        <end position="253"/>
    </location>
</feature>
<dbReference type="Proteomes" id="UP000494040">
    <property type="component" value="Unassembled WGS sequence"/>
</dbReference>
<evidence type="ECO:0000256" key="8">
    <source>
        <dbReference type="SAM" id="MobiDB-lite"/>
    </source>
</evidence>
<dbReference type="EnsemblMetazoa" id="XM_014400881.2">
    <property type="protein sequence ID" value="XP_014256367.1"/>
    <property type="gene ID" value="LOC106670478"/>
</dbReference>
<evidence type="ECO:0000256" key="1">
    <source>
        <dbReference type="ARBA" id="ARBA00004586"/>
    </source>
</evidence>
<evidence type="ECO:0000256" key="9">
    <source>
        <dbReference type="SAM" id="Phobius"/>
    </source>
</evidence>
<dbReference type="GeneID" id="106670478"/>
<feature type="coiled-coil region" evidence="7">
    <location>
        <begin position="316"/>
        <end position="362"/>
    </location>
</feature>
<feature type="region of interest" description="Disordered" evidence="8">
    <location>
        <begin position="466"/>
        <end position="579"/>
    </location>
</feature>
<name>A0A8I6S1D5_CIMLE</name>
<evidence type="ECO:0000256" key="7">
    <source>
        <dbReference type="SAM" id="Coils"/>
    </source>
</evidence>
<evidence type="ECO:0000256" key="2">
    <source>
        <dbReference type="ARBA" id="ARBA00008538"/>
    </source>
</evidence>
<dbReference type="GO" id="GO:0043005">
    <property type="term" value="C:neuron projection"/>
    <property type="evidence" value="ECO:0007669"/>
    <property type="project" value="TreeGrafter"/>
</dbReference>
<keyword evidence="7" id="KW-0175">Coiled coil</keyword>
<dbReference type="RefSeq" id="XP_014256367.1">
    <property type="nucleotide sequence ID" value="XM_014400881.2"/>
</dbReference>
<dbReference type="GO" id="GO:0045202">
    <property type="term" value="C:synapse"/>
    <property type="evidence" value="ECO:0007669"/>
    <property type="project" value="GOC"/>
</dbReference>
<keyword evidence="4" id="KW-0256">Endoplasmic reticulum</keyword>
<dbReference type="PANTHER" id="PTHR21723">
    <property type="entry name" value="RESISTANCE TO INHIBITORS OF CHOLINESTERASE PROTEIN 3 RIC3"/>
    <property type="match status" value="1"/>
</dbReference>
<evidence type="ECO:0000313" key="12">
    <source>
        <dbReference type="Proteomes" id="UP000494040"/>
    </source>
</evidence>
<evidence type="ECO:0000259" key="10">
    <source>
        <dbReference type="Pfam" id="PF15361"/>
    </source>
</evidence>
<organism evidence="11 12">
    <name type="scientific">Cimex lectularius</name>
    <name type="common">Bed bug</name>
    <name type="synonym">Acanthia lectularia</name>
    <dbReference type="NCBI Taxonomy" id="79782"/>
    <lineage>
        <taxon>Eukaryota</taxon>
        <taxon>Metazoa</taxon>
        <taxon>Ecdysozoa</taxon>
        <taxon>Arthropoda</taxon>
        <taxon>Hexapoda</taxon>
        <taxon>Insecta</taxon>
        <taxon>Pterygota</taxon>
        <taxon>Neoptera</taxon>
        <taxon>Paraneoptera</taxon>
        <taxon>Hemiptera</taxon>
        <taxon>Heteroptera</taxon>
        <taxon>Panheteroptera</taxon>
        <taxon>Cimicomorpha</taxon>
        <taxon>Cimicidae</taxon>
        <taxon>Cimex</taxon>
    </lineage>
</organism>
<dbReference type="GO" id="GO:0005789">
    <property type="term" value="C:endoplasmic reticulum membrane"/>
    <property type="evidence" value="ECO:0007669"/>
    <property type="project" value="UniProtKB-SubCell"/>
</dbReference>
<dbReference type="AlphaFoldDB" id="A0A8I6S1D5"/>
<evidence type="ECO:0000256" key="6">
    <source>
        <dbReference type="ARBA" id="ARBA00023136"/>
    </source>
</evidence>